<gene>
    <name evidence="2" type="ORF">NPIL_13061</name>
</gene>
<evidence type="ECO:0000256" key="1">
    <source>
        <dbReference type="SAM" id="MobiDB-lite"/>
    </source>
</evidence>
<sequence length="95" mass="10899">MIEIDIRSYFTRRDTVFRTGSKSLESQPIPEIGPSHDNQPTVEARMNLSILTIDHHRIPSTELPAEQWYVKVNPEKPTSYKETVIPSAEHILEAN</sequence>
<reference evidence="2" key="1">
    <citation type="submission" date="2020-08" db="EMBL/GenBank/DDBJ databases">
        <title>Multicomponent nature underlies the extraordinary mechanical properties of spider dragline silk.</title>
        <authorList>
            <person name="Kono N."/>
            <person name="Nakamura H."/>
            <person name="Mori M."/>
            <person name="Yoshida Y."/>
            <person name="Ohtoshi R."/>
            <person name="Malay A.D."/>
            <person name="Moran D.A.P."/>
            <person name="Tomita M."/>
            <person name="Numata K."/>
            <person name="Arakawa K."/>
        </authorList>
    </citation>
    <scope>NUCLEOTIDE SEQUENCE</scope>
</reference>
<proteinExistence type="predicted"/>
<protein>
    <submittedName>
        <fullName evidence="2">Uncharacterized protein</fullName>
    </submittedName>
</protein>
<dbReference type="EMBL" id="BMAW01125978">
    <property type="protein sequence ID" value="GFU14843.1"/>
    <property type="molecule type" value="Genomic_DNA"/>
</dbReference>
<keyword evidence="3" id="KW-1185">Reference proteome</keyword>
<accession>A0A8X6UIX9</accession>
<evidence type="ECO:0000313" key="2">
    <source>
        <dbReference type="EMBL" id="GFU14843.1"/>
    </source>
</evidence>
<name>A0A8X6UIX9_NEPPI</name>
<evidence type="ECO:0000313" key="3">
    <source>
        <dbReference type="Proteomes" id="UP000887013"/>
    </source>
</evidence>
<dbReference type="AlphaFoldDB" id="A0A8X6UIX9"/>
<comment type="caution">
    <text evidence="2">The sequence shown here is derived from an EMBL/GenBank/DDBJ whole genome shotgun (WGS) entry which is preliminary data.</text>
</comment>
<feature type="region of interest" description="Disordered" evidence="1">
    <location>
        <begin position="21"/>
        <end position="40"/>
    </location>
</feature>
<organism evidence="2 3">
    <name type="scientific">Nephila pilipes</name>
    <name type="common">Giant wood spider</name>
    <name type="synonym">Nephila maculata</name>
    <dbReference type="NCBI Taxonomy" id="299642"/>
    <lineage>
        <taxon>Eukaryota</taxon>
        <taxon>Metazoa</taxon>
        <taxon>Ecdysozoa</taxon>
        <taxon>Arthropoda</taxon>
        <taxon>Chelicerata</taxon>
        <taxon>Arachnida</taxon>
        <taxon>Araneae</taxon>
        <taxon>Araneomorphae</taxon>
        <taxon>Entelegynae</taxon>
        <taxon>Araneoidea</taxon>
        <taxon>Nephilidae</taxon>
        <taxon>Nephila</taxon>
    </lineage>
</organism>
<dbReference type="Proteomes" id="UP000887013">
    <property type="component" value="Unassembled WGS sequence"/>
</dbReference>